<comment type="similarity">
    <text evidence="1">Belongs to the 5'-nucleotidase family.</text>
</comment>
<gene>
    <name evidence="3" type="ORF">SAMN05660991_02288</name>
</gene>
<sequence>MPRTRLTVTAVAALTSAAVVGFPAPAGAHAGDRDPGRPGVAVQLVAVNDFHGRISLTSGGDSELVTAPGPDGVFGEDAAGVSDDVVTEVGGSAAVAATVQRLQQDFTRSSRGPAASFFVGAGDLVSASPFESSVYRDEPTIEVLDAMGLDVSSVGNHEFDRGTRELLRISGATDGTFGDDVGACDGVTVGVDGCFGDGEHAFDGADFPYLAANVVSRDSGEPLLPPYQVFTTPAHQRIALIGVVTDTTPTIVAPAGVADVEFLDEATAINSYVPELRAQGIEAIGVLIHEGGEAEGPAALDPNGCDALTGPIVGINDAVDPAVDLIVSAHTHQAYNCLLPVPDGEPRLVTQAGYYGRLVTDIRLTLDRDTGDVDRTATYAATNVPVTRDVLDPRVQAIVDHWNARAAEAGDVVVGTVSGPLLRARDASGAVVRTDESVLGTFVANAQLAGARAVPELGDPVVAFMNPGGLRTDIDAGDITYRELFDVQPFSNTVNTLTLTGADIDAVLEQQFGTADRPGTLLLSTSDGFRYEYDPARPAGDRVFACSITIDGVVVDPAGTYRVAANSFLAGGGDSFTAFEAGTDPVTGPVDVDTAVDHVAATTPLTPPAGDHAIPVTTPTVAGC</sequence>
<dbReference type="STRING" id="673521.SAMN05660991_02288"/>
<dbReference type="SUPFAM" id="SSF55816">
    <property type="entry name" value="5'-nucleotidase (syn. UDP-sugar hydrolase), C-terminal domain"/>
    <property type="match status" value="1"/>
</dbReference>
<dbReference type="PANTHER" id="PTHR11575:SF24">
    <property type="entry name" value="5'-NUCLEOTIDASE"/>
    <property type="match status" value="1"/>
</dbReference>
<dbReference type="OrthoDB" id="1016457at2"/>
<keyword evidence="1" id="KW-0547">Nucleotide-binding</keyword>
<evidence type="ECO:0000256" key="1">
    <source>
        <dbReference type="RuleBase" id="RU362119"/>
    </source>
</evidence>
<dbReference type="SUPFAM" id="SSF56300">
    <property type="entry name" value="Metallo-dependent phosphatases"/>
    <property type="match status" value="1"/>
</dbReference>
<dbReference type="GO" id="GO:0008253">
    <property type="term" value="F:5'-nucleotidase activity"/>
    <property type="evidence" value="ECO:0007669"/>
    <property type="project" value="TreeGrafter"/>
</dbReference>
<dbReference type="Proteomes" id="UP000198960">
    <property type="component" value="Unassembled WGS sequence"/>
</dbReference>
<keyword evidence="4" id="KW-1185">Reference proteome</keyword>
<evidence type="ECO:0000313" key="4">
    <source>
        <dbReference type="Proteomes" id="UP000198960"/>
    </source>
</evidence>
<organism evidence="3 4">
    <name type="scientific">Trujillonella endophytica</name>
    <dbReference type="NCBI Taxonomy" id="673521"/>
    <lineage>
        <taxon>Bacteria</taxon>
        <taxon>Bacillati</taxon>
        <taxon>Actinomycetota</taxon>
        <taxon>Actinomycetes</taxon>
        <taxon>Geodermatophilales</taxon>
        <taxon>Geodermatophilaceae</taxon>
        <taxon>Trujillonella</taxon>
    </lineage>
</organism>
<evidence type="ECO:0000259" key="2">
    <source>
        <dbReference type="Pfam" id="PF02872"/>
    </source>
</evidence>
<dbReference type="AlphaFoldDB" id="A0A1H8TJB0"/>
<dbReference type="GO" id="GO:0009166">
    <property type="term" value="P:nucleotide catabolic process"/>
    <property type="evidence" value="ECO:0007669"/>
    <property type="project" value="InterPro"/>
</dbReference>
<dbReference type="Gene3D" id="3.90.780.10">
    <property type="entry name" value="5'-Nucleotidase, C-terminal domain"/>
    <property type="match status" value="1"/>
</dbReference>
<dbReference type="EMBL" id="FOEE01000006">
    <property type="protein sequence ID" value="SEO90644.1"/>
    <property type="molecule type" value="Genomic_DNA"/>
</dbReference>
<dbReference type="InterPro" id="IPR006179">
    <property type="entry name" value="5_nucleotidase/apyrase"/>
</dbReference>
<protein>
    <submittedName>
        <fullName evidence="3">5'-nucleotidase</fullName>
    </submittedName>
</protein>
<keyword evidence="1" id="KW-0378">Hydrolase</keyword>
<proteinExistence type="inferred from homology"/>
<dbReference type="GO" id="GO:0030288">
    <property type="term" value="C:outer membrane-bounded periplasmic space"/>
    <property type="evidence" value="ECO:0007669"/>
    <property type="project" value="TreeGrafter"/>
</dbReference>
<dbReference type="InterPro" id="IPR036907">
    <property type="entry name" value="5'-Nucleotdase_C_sf"/>
</dbReference>
<dbReference type="Gene3D" id="3.60.21.10">
    <property type="match status" value="1"/>
</dbReference>
<keyword evidence="1" id="KW-0732">Signal</keyword>
<reference evidence="4" key="1">
    <citation type="submission" date="2016-10" db="EMBL/GenBank/DDBJ databases">
        <authorList>
            <person name="Varghese N."/>
            <person name="Submissions S."/>
        </authorList>
    </citation>
    <scope>NUCLEOTIDE SEQUENCE [LARGE SCALE GENOMIC DNA]</scope>
    <source>
        <strain evidence="4">DSM 45413</strain>
    </source>
</reference>
<dbReference type="RefSeq" id="WP_091943165.1">
    <property type="nucleotide sequence ID" value="NZ_FOEE01000006.1"/>
</dbReference>
<feature type="domain" description="5'-Nucleotidase C-terminal" evidence="2">
    <location>
        <begin position="413"/>
        <end position="580"/>
    </location>
</feature>
<dbReference type="PRINTS" id="PR01607">
    <property type="entry name" value="APYRASEFAMLY"/>
</dbReference>
<dbReference type="InterPro" id="IPR008334">
    <property type="entry name" value="5'-Nucleotdase_C"/>
</dbReference>
<feature type="chain" id="PRO_5039745733" evidence="1">
    <location>
        <begin position="31"/>
        <end position="624"/>
    </location>
</feature>
<accession>A0A1H8TJB0</accession>
<dbReference type="GO" id="GO:0008768">
    <property type="term" value="F:UDP-sugar diphosphatase activity"/>
    <property type="evidence" value="ECO:0007669"/>
    <property type="project" value="TreeGrafter"/>
</dbReference>
<dbReference type="PANTHER" id="PTHR11575">
    <property type="entry name" value="5'-NUCLEOTIDASE-RELATED"/>
    <property type="match status" value="1"/>
</dbReference>
<dbReference type="Pfam" id="PF02872">
    <property type="entry name" value="5_nucleotid_C"/>
    <property type="match status" value="1"/>
</dbReference>
<feature type="signal peptide" evidence="1">
    <location>
        <begin position="1"/>
        <end position="30"/>
    </location>
</feature>
<evidence type="ECO:0000313" key="3">
    <source>
        <dbReference type="EMBL" id="SEO90644.1"/>
    </source>
</evidence>
<dbReference type="InterPro" id="IPR029052">
    <property type="entry name" value="Metallo-depent_PP-like"/>
</dbReference>
<dbReference type="GO" id="GO:0000166">
    <property type="term" value="F:nucleotide binding"/>
    <property type="evidence" value="ECO:0007669"/>
    <property type="project" value="UniProtKB-KW"/>
</dbReference>
<name>A0A1H8TJB0_9ACTN</name>